<comment type="caution">
    <text evidence="8">The sequence shown here is derived from an EMBL/GenBank/DDBJ whole genome shotgun (WGS) entry which is preliminary data.</text>
</comment>
<keyword evidence="5" id="KW-0496">Mitochondrion</keyword>
<dbReference type="Proteomes" id="UP000742024">
    <property type="component" value="Unassembled WGS sequence"/>
</dbReference>
<keyword evidence="4" id="KW-0809">Transit peptide</keyword>
<dbReference type="PANTHER" id="PTHR36091">
    <property type="entry name" value="ALTERED INHERITANCE OF MITOCHONDRIA PROTEIN 9, MITOCHONDRIAL"/>
    <property type="match status" value="1"/>
</dbReference>
<evidence type="ECO:0000313" key="9">
    <source>
        <dbReference type="Proteomes" id="UP000742024"/>
    </source>
</evidence>
<feature type="domain" description="Aminoglycoside phosphotransferase" evidence="7">
    <location>
        <begin position="59"/>
        <end position="341"/>
    </location>
</feature>
<dbReference type="Pfam" id="PF01636">
    <property type="entry name" value="APH"/>
    <property type="match status" value="1"/>
</dbReference>
<sequence>MDVNPEIEMPDPLELFSFTCGRFVANEEHELAQRYREFNFNELARCAARAVQADRCLSIEKLPDGLYNRVLLLTMDNGKEVVAKIPNPNAGRPHLTIASEVATMKFAREVLNTDVPQVYDWSSRAQDTPVGAEFILMEKVHGVELQQLWPKMTTEERWEVVKAIAAYQESWASVTFEKYGSLYFAEDFEGENIPALVYTDEKGQRVEDSRFVIGPSTSREMFDMGRCGIDFDRGPWNSLEEYHAAIGHRELACVQHLPDFYPSSLTLRGPGLYQPTREKKVAALESYLKLLKYVLPADRSLGSSHLWHHAFHAGNIFVDPDNPSQVVGIIDWQSTDLSPLYFRRHQPRFMEHAGPQLHGLERPVWPPEYDNLKGDAMKAADSLFWDQTLCSLYRTLIYHRVPKIFKCFDLQKSNSFLLLITAVRLSIDGEALHMAVACELEQEWESLPGTQGIPFPLPWTATDRENIYEDAMSVSVGIEAMHRIKKRLGRDFPKNGFVLHHQHKRVIDELFQATKEVLAEVGEIRRELDRSDAKERVRRSEIKF</sequence>
<evidence type="ECO:0000256" key="6">
    <source>
        <dbReference type="ARBA" id="ARBA00031849"/>
    </source>
</evidence>
<dbReference type="PANTHER" id="PTHR36091:SF1">
    <property type="entry name" value="ALTERED INHERITANCE OF MITOCHONDRIA PROTEIN 9, MITOCHONDRIAL"/>
    <property type="match status" value="1"/>
</dbReference>
<protein>
    <recommendedName>
        <fullName evidence="3">Altered inheritance of mitochondria protein 9, mitochondrial</fullName>
    </recommendedName>
    <alternativeName>
        <fullName evidence="6">Found in mitochondrial proteome protein 29</fullName>
    </alternativeName>
</protein>
<evidence type="ECO:0000259" key="7">
    <source>
        <dbReference type="Pfam" id="PF01636"/>
    </source>
</evidence>
<dbReference type="InterPro" id="IPR011009">
    <property type="entry name" value="Kinase-like_dom_sf"/>
</dbReference>
<dbReference type="EMBL" id="SRPR01000085">
    <property type="protein sequence ID" value="KAG5961173.1"/>
    <property type="molecule type" value="Genomic_DNA"/>
</dbReference>
<keyword evidence="9" id="KW-1185">Reference proteome</keyword>
<dbReference type="InterPro" id="IPR002575">
    <property type="entry name" value="Aminoglycoside_PTrfase"/>
</dbReference>
<dbReference type="InterPro" id="IPR051035">
    <property type="entry name" value="Mito_inheritance_9"/>
</dbReference>
<gene>
    <name evidence="8" type="ORF">E4U57_007830</name>
</gene>
<proteinExistence type="inferred from homology"/>
<evidence type="ECO:0000313" key="8">
    <source>
        <dbReference type="EMBL" id="KAG5961173.1"/>
    </source>
</evidence>
<comment type="subcellular location">
    <subcellularLocation>
        <location evidence="1">Mitochondrion</location>
    </subcellularLocation>
</comment>
<reference evidence="8 9" key="1">
    <citation type="journal article" date="2020" name="bioRxiv">
        <title>Whole genome comparisons of ergot fungi reveals the divergence and evolution of species within the genus Claviceps are the result of varying mechanisms driving genome evolution and host range expansion.</title>
        <authorList>
            <person name="Wyka S.A."/>
            <person name="Mondo S.J."/>
            <person name="Liu M."/>
            <person name="Dettman J."/>
            <person name="Nalam V."/>
            <person name="Broders K.D."/>
        </authorList>
    </citation>
    <scope>NUCLEOTIDE SEQUENCE [LARGE SCALE GENOMIC DNA]</scope>
    <source>
        <strain evidence="8 9">LM583</strain>
    </source>
</reference>
<evidence type="ECO:0000256" key="1">
    <source>
        <dbReference type="ARBA" id="ARBA00004173"/>
    </source>
</evidence>
<name>A0ABQ7PEQ1_9HYPO</name>
<evidence type="ECO:0000256" key="4">
    <source>
        <dbReference type="ARBA" id="ARBA00022946"/>
    </source>
</evidence>
<dbReference type="Gene3D" id="3.90.1200.10">
    <property type="match status" value="1"/>
</dbReference>
<comment type="similarity">
    <text evidence="2">Belongs to the AIM9 family.</text>
</comment>
<dbReference type="SUPFAM" id="SSF56112">
    <property type="entry name" value="Protein kinase-like (PK-like)"/>
    <property type="match status" value="1"/>
</dbReference>
<evidence type="ECO:0000256" key="5">
    <source>
        <dbReference type="ARBA" id="ARBA00023128"/>
    </source>
</evidence>
<organism evidence="8 9">
    <name type="scientific">Claviceps arundinis</name>
    <dbReference type="NCBI Taxonomy" id="1623583"/>
    <lineage>
        <taxon>Eukaryota</taxon>
        <taxon>Fungi</taxon>
        <taxon>Dikarya</taxon>
        <taxon>Ascomycota</taxon>
        <taxon>Pezizomycotina</taxon>
        <taxon>Sordariomycetes</taxon>
        <taxon>Hypocreomycetidae</taxon>
        <taxon>Hypocreales</taxon>
        <taxon>Clavicipitaceae</taxon>
        <taxon>Claviceps</taxon>
    </lineage>
</organism>
<evidence type="ECO:0000256" key="3">
    <source>
        <dbReference type="ARBA" id="ARBA00016197"/>
    </source>
</evidence>
<accession>A0ABQ7PEQ1</accession>
<evidence type="ECO:0000256" key="2">
    <source>
        <dbReference type="ARBA" id="ARBA00005543"/>
    </source>
</evidence>